<evidence type="ECO:0000256" key="4">
    <source>
        <dbReference type="ARBA" id="ARBA00022617"/>
    </source>
</evidence>
<dbReference type="Proteomes" id="UP001367508">
    <property type="component" value="Unassembled WGS sequence"/>
</dbReference>
<dbReference type="FunFam" id="1.10.630.10:FF:000011">
    <property type="entry name" value="Cytochrome P450 83B1"/>
    <property type="match status" value="1"/>
</dbReference>
<dbReference type="PRINTS" id="PR00463">
    <property type="entry name" value="EP450I"/>
</dbReference>
<dbReference type="CDD" id="cd11072">
    <property type="entry name" value="CYP71-like"/>
    <property type="match status" value="1"/>
</dbReference>
<evidence type="ECO:0000256" key="13">
    <source>
        <dbReference type="RuleBase" id="RU000461"/>
    </source>
</evidence>
<evidence type="ECO:0000313" key="16">
    <source>
        <dbReference type="Proteomes" id="UP001367508"/>
    </source>
</evidence>
<dbReference type="GO" id="GO:0016020">
    <property type="term" value="C:membrane"/>
    <property type="evidence" value="ECO:0007669"/>
    <property type="project" value="UniProtKB-SubCell"/>
</dbReference>
<keyword evidence="4 12" id="KW-0349">Heme</keyword>
<evidence type="ECO:0000256" key="3">
    <source>
        <dbReference type="ARBA" id="ARBA00010617"/>
    </source>
</evidence>
<reference evidence="15 16" key="1">
    <citation type="submission" date="2024-01" db="EMBL/GenBank/DDBJ databases">
        <title>The genomes of 5 underutilized Papilionoideae crops provide insights into root nodulation and disease resistanc.</title>
        <authorList>
            <person name="Jiang F."/>
        </authorList>
    </citation>
    <scope>NUCLEOTIDE SEQUENCE [LARGE SCALE GENOMIC DNA]</scope>
    <source>
        <strain evidence="15">LVBAO_FW01</strain>
        <tissue evidence="15">Leaves</tissue>
    </source>
</reference>
<dbReference type="GO" id="GO:0004497">
    <property type="term" value="F:monooxygenase activity"/>
    <property type="evidence" value="ECO:0007669"/>
    <property type="project" value="UniProtKB-KW"/>
</dbReference>
<dbReference type="PRINTS" id="PR00385">
    <property type="entry name" value="P450"/>
</dbReference>
<sequence>MVSLLHLLLALPVLLFILFKKFRAIKNSSLPRPPGPKGLPIIGNLHQLDNANLNFQLWELSKSYGPLFSLQIGFKPAIVISNSKLAKEVLKDHDLDVCSRPPSLGQQKLSYNGLEMIFSPYNDYWREIRKTCVVHFFSSKRISSFSHVRKSEVKLMIEKIRGHVCSSKVTNLSEIIMSATSAIICRIAFGRKYDEEGSERSKFHGLLNDSQAMFLSFFVSDYIPFLGWVDKLTGLLARLENTFKALDGFFEEVIEEHLNPNRHKKQSEEYDIVDVLLQLKKEGLLSMDLTNDHIKGIILDILVAATDTTAATSTWVMTGLGKNPRVMRKVKEEIRNFYGHKEFIEEEDVQNLVYLKAVIKETLRFYAPTPIIPRETNKSFVLDGYEIEPKTIVYVNGWAIQMDPEIWKDPEEFNPERFLNSDIDFKGLDFEYLPFGAGRRICPGISLGIATVELLIANLINSFHWEMPEGMKPEHIDTQGLPGLARHKKNHLYLASEESTTLPLVPKIKALSLLHDPLWIPSIISIVTYMLNKGTW</sequence>
<feature type="signal peptide" evidence="14">
    <location>
        <begin position="1"/>
        <end position="24"/>
    </location>
</feature>
<dbReference type="GO" id="GO:0020037">
    <property type="term" value="F:heme binding"/>
    <property type="evidence" value="ECO:0007669"/>
    <property type="project" value="InterPro"/>
</dbReference>
<feature type="chain" id="PRO_5042881041" description="Cytochrome P450" evidence="14">
    <location>
        <begin position="25"/>
        <end position="536"/>
    </location>
</feature>
<keyword evidence="7" id="KW-1133">Transmembrane helix</keyword>
<dbReference type="GO" id="GO:0005506">
    <property type="term" value="F:iron ion binding"/>
    <property type="evidence" value="ECO:0007669"/>
    <property type="project" value="InterPro"/>
</dbReference>
<protein>
    <recommendedName>
        <fullName evidence="17">Cytochrome P450</fullName>
    </recommendedName>
</protein>
<dbReference type="PANTHER" id="PTHR47955">
    <property type="entry name" value="CYTOCHROME P450 FAMILY 71 PROTEIN"/>
    <property type="match status" value="1"/>
</dbReference>
<evidence type="ECO:0000256" key="5">
    <source>
        <dbReference type="ARBA" id="ARBA00022692"/>
    </source>
</evidence>
<dbReference type="PROSITE" id="PS00086">
    <property type="entry name" value="CYTOCHROME_P450"/>
    <property type="match status" value="1"/>
</dbReference>
<evidence type="ECO:0000256" key="9">
    <source>
        <dbReference type="ARBA" id="ARBA00023004"/>
    </source>
</evidence>
<evidence type="ECO:0000313" key="15">
    <source>
        <dbReference type="EMBL" id="KAK7306938.1"/>
    </source>
</evidence>
<dbReference type="GO" id="GO:0016705">
    <property type="term" value="F:oxidoreductase activity, acting on paired donors, with incorporation or reduction of molecular oxygen"/>
    <property type="evidence" value="ECO:0007669"/>
    <property type="project" value="InterPro"/>
</dbReference>
<keyword evidence="6 12" id="KW-0479">Metal-binding</keyword>
<comment type="subcellular location">
    <subcellularLocation>
        <location evidence="2">Membrane</location>
        <topology evidence="2">Single-pass membrane protein</topology>
    </subcellularLocation>
</comment>
<dbReference type="InterPro" id="IPR001128">
    <property type="entry name" value="Cyt_P450"/>
</dbReference>
<dbReference type="Pfam" id="PF00067">
    <property type="entry name" value="p450"/>
    <property type="match status" value="1"/>
</dbReference>
<keyword evidence="5" id="KW-0812">Transmembrane</keyword>
<evidence type="ECO:0000256" key="12">
    <source>
        <dbReference type="PIRSR" id="PIRSR602401-1"/>
    </source>
</evidence>
<keyword evidence="8 13" id="KW-0560">Oxidoreductase</keyword>
<evidence type="ECO:0000256" key="10">
    <source>
        <dbReference type="ARBA" id="ARBA00023033"/>
    </source>
</evidence>
<organism evidence="15 16">
    <name type="scientific">Canavalia gladiata</name>
    <name type="common">Sword bean</name>
    <name type="synonym">Dolichos gladiatus</name>
    <dbReference type="NCBI Taxonomy" id="3824"/>
    <lineage>
        <taxon>Eukaryota</taxon>
        <taxon>Viridiplantae</taxon>
        <taxon>Streptophyta</taxon>
        <taxon>Embryophyta</taxon>
        <taxon>Tracheophyta</taxon>
        <taxon>Spermatophyta</taxon>
        <taxon>Magnoliopsida</taxon>
        <taxon>eudicotyledons</taxon>
        <taxon>Gunneridae</taxon>
        <taxon>Pentapetalae</taxon>
        <taxon>rosids</taxon>
        <taxon>fabids</taxon>
        <taxon>Fabales</taxon>
        <taxon>Fabaceae</taxon>
        <taxon>Papilionoideae</taxon>
        <taxon>50 kb inversion clade</taxon>
        <taxon>NPAAA clade</taxon>
        <taxon>indigoferoid/millettioid clade</taxon>
        <taxon>Phaseoleae</taxon>
        <taxon>Canavalia</taxon>
    </lineage>
</organism>
<dbReference type="SUPFAM" id="SSF48264">
    <property type="entry name" value="Cytochrome P450"/>
    <property type="match status" value="1"/>
</dbReference>
<dbReference type="PANTHER" id="PTHR47955:SF22">
    <property type="entry name" value="CYTOCHROME P450 83B1-LIKE"/>
    <property type="match status" value="1"/>
</dbReference>
<dbReference type="InterPro" id="IPR002401">
    <property type="entry name" value="Cyt_P450_E_grp-I"/>
</dbReference>
<keyword evidence="9 12" id="KW-0408">Iron</keyword>
<keyword evidence="11" id="KW-0472">Membrane</keyword>
<evidence type="ECO:0000256" key="2">
    <source>
        <dbReference type="ARBA" id="ARBA00004167"/>
    </source>
</evidence>
<comment type="similarity">
    <text evidence="3 13">Belongs to the cytochrome P450 family.</text>
</comment>
<evidence type="ECO:0000256" key="1">
    <source>
        <dbReference type="ARBA" id="ARBA00001971"/>
    </source>
</evidence>
<evidence type="ECO:0000256" key="11">
    <source>
        <dbReference type="ARBA" id="ARBA00023136"/>
    </source>
</evidence>
<proteinExistence type="inferred from homology"/>
<comment type="cofactor">
    <cofactor evidence="1 12">
        <name>heme</name>
        <dbReference type="ChEBI" id="CHEBI:30413"/>
    </cofactor>
</comment>
<keyword evidence="16" id="KW-1185">Reference proteome</keyword>
<accession>A0AAN9JXU9</accession>
<comment type="caution">
    <text evidence="15">The sequence shown here is derived from an EMBL/GenBank/DDBJ whole genome shotgun (WGS) entry which is preliminary data.</text>
</comment>
<evidence type="ECO:0000256" key="8">
    <source>
        <dbReference type="ARBA" id="ARBA00023002"/>
    </source>
</evidence>
<gene>
    <name evidence="15" type="ORF">VNO77_39581</name>
</gene>
<dbReference type="InterPro" id="IPR017972">
    <property type="entry name" value="Cyt_P450_CS"/>
</dbReference>
<dbReference type="Gene3D" id="1.10.630.10">
    <property type="entry name" value="Cytochrome P450"/>
    <property type="match status" value="1"/>
</dbReference>
<feature type="binding site" description="axial binding residue" evidence="12">
    <location>
        <position position="442"/>
    </location>
    <ligand>
        <name>heme</name>
        <dbReference type="ChEBI" id="CHEBI:30413"/>
    </ligand>
    <ligandPart>
        <name>Fe</name>
        <dbReference type="ChEBI" id="CHEBI:18248"/>
    </ligandPart>
</feature>
<evidence type="ECO:0000256" key="6">
    <source>
        <dbReference type="ARBA" id="ARBA00022723"/>
    </source>
</evidence>
<keyword evidence="14" id="KW-0732">Signal</keyword>
<dbReference type="AlphaFoldDB" id="A0AAN9JXU9"/>
<name>A0AAN9JXU9_CANGL</name>
<dbReference type="InterPro" id="IPR036396">
    <property type="entry name" value="Cyt_P450_sf"/>
</dbReference>
<dbReference type="EMBL" id="JAYMYQ010000010">
    <property type="protein sequence ID" value="KAK7306938.1"/>
    <property type="molecule type" value="Genomic_DNA"/>
</dbReference>
<evidence type="ECO:0008006" key="17">
    <source>
        <dbReference type="Google" id="ProtNLM"/>
    </source>
</evidence>
<keyword evidence="10 13" id="KW-0503">Monooxygenase</keyword>
<evidence type="ECO:0000256" key="14">
    <source>
        <dbReference type="SAM" id="SignalP"/>
    </source>
</evidence>
<evidence type="ECO:0000256" key="7">
    <source>
        <dbReference type="ARBA" id="ARBA00022989"/>
    </source>
</evidence>